<evidence type="ECO:0000313" key="4">
    <source>
        <dbReference type="Proteomes" id="UP000008207"/>
    </source>
</evidence>
<dbReference type="AlphaFoldDB" id="B8IXX4"/>
<keyword evidence="1" id="KW-1133">Transmembrane helix</keyword>
<dbReference type="SUPFAM" id="SSF52200">
    <property type="entry name" value="Toll/Interleukin receptor TIR domain"/>
    <property type="match status" value="1"/>
</dbReference>
<dbReference type="InterPro" id="IPR035897">
    <property type="entry name" value="Toll_tir_struct_dom_sf"/>
</dbReference>
<keyword evidence="3" id="KW-0614">Plasmid</keyword>
<sequence>MIDSSANKRDFFVSFNKADRAWATWIAWVLEEKGYSVFFQDWDFKGNFVLEMDKAHTQSRRTIAVLSPDYLVSRFTAPEWAARFAQDATSEHDLLLPVRVRPCNLEGLLAQIVYVDLVGSSEEEARRKLLQRVEGIRLKPDEPPLFPGQASHDAIPERPAFPMAVPTGEKAMAQDIHPARERAVPTTWLVAALALAALVVAMGLVVFRSGNVTVSATGDGVAAGRDATGITINKGGTK</sequence>
<organism evidence="3 4">
    <name type="scientific">Methylobacterium nodulans (strain LMG 21967 / CNCM I-2342 / ORS 2060)</name>
    <dbReference type="NCBI Taxonomy" id="460265"/>
    <lineage>
        <taxon>Bacteria</taxon>
        <taxon>Pseudomonadati</taxon>
        <taxon>Pseudomonadota</taxon>
        <taxon>Alphaproteobacteria</taxon>
        <taxon>Hyphomicrobiales</taxon>
        <taxon>Methylobacteriaceae</taxon>
        <taxon>Methylobacterium</taxon>
    </lineage>
</organism>
<evidence type="ECO:0000313" key="3">
    <source>
        <dbReference type="EMBL" id="ACL63264.1"/>
    </source>
</evidence>
<dbReference type="SMART" id="SM00255">
    <property type="entry name" value="TIR"/>
    <property type="match status" value="1"/>
</dbReference>
<dbReference type="HOGENOM" id="CLU_1169589_0_0_5"/>
<reference evidence="4" key="1">
    <citation type="submission" date="2009-01" db="EMBL/GenBank/DDBJ databases">
        <title>Complete sequence of plasmid 3 of Methylobacterium nodulans ORS 2060.</title>
        <authorList>
            <consortium name="US DOE Joint Genome Institute"/>
            <person name="Lucas S."/>
            <person name="Copeland A."/>
            <person name="Lapidus A."/>
            <person name="Glavina del Rio T."/>
            <person name="Dalin E."/>
            <person name="Tice H."/>
            <person name="Bruce D."/>
            <person name="Goodwin L."/>
            <person name="Pitluck S."/>
            <person name="Sims D."/>
            <person name="Brettin T."/>
            <person name="Detter J.C."/>
            <person name="Han C."/>
            <person name="Larimer F."/>
            <person name="Land M."/>
            <person name="Hauser L."/>
            <person name="Kyrpides N."/>
            <person name="Ivanova N."/>
            <person name="Marx C.J."/>
            <person name="Richardson P."/>
        </authorList>
    </citation>
    <scope>NUCLEOTIDE SEQUENCE [LARGE SCALE GENOMIC DNA]</scope>
    <source>
        <strain evidence="4">LMG 21967 / CNCM I-2342 / ORS 2060</strain>
        <plasmid evidence="4">Plasmid pMNOD03</plasmid>
    </source>
</reference>
<dbReference type="eggNOG" id="COG3903">
    <property type="taxonomic scope" value="Bacteria"/>
</dbReference>
<keyword evidence="1" id="KW-0812">Transmembrane</keyword>
<evidence type="ECO:0000259" key="2">
    <source>
        <dbReference type="PROSITE" id="PS50104"/>
    </source>
</evidence>
<dbReference type="InterPro" id="IPR000157">
    <property type="entry name" value="TIR_dom"/>
</dbReference>
<protein>
    <submittedName>
        <fullName evidence="3">TIR protein</fullName>
    </submittedName>
</protein>
<proteinExistence type="predicted"/>
<dbReference type="EMBL" id="CP001352">
    <property type="protein sequence ID" value="ACL63264.1"/>
    <property type="molecule type" value="Genomic_DNA"/>
</dbReference>
<dbReference type="Pfam" id="PF13676">
    <property type="entry name" value="TIR_2"/>
    <property type="match status" value="1"/>
</dbReference>
<dbReference type="OrthoDB" id="1426235at2"/>
<dbReference type="KEGG" id="mno:Mnod_8809"/>
<geneLocation type="plasmid" evidence="3 4">
    <name>pMNOD03</name>
</geneLocation>
<dbReference type="Gene3D" id="3.40.50.10140">
    <property type="entry name" value="Toll/interleukin-1 receptor homology (TIR) domain"/>
    <property type="match status" value="1"/>
</dbReference>
<gene>
    <name evidence="3" type="ordered locus">Mnod_8809</name>
</gene>
<dbReference type="RefSeq" id="WP_012634283.1">
    <property type="nucleotide sequence ID" value="NC_011893.1"/>
</dbReference>
<feature type="transmembrane region" description="Helical" evidence="1">
    <location>
        <begin position="188"/>
        <end position="207"/>
    </location>
</feature>
<dbReference type="GO" id="GO:0007165">
    <property type="term" value="P:signal transduction"/>
    <property type="evidence" value="ECO:0007669"/>
    <property type="project" value="InterPro"/>
</dbReference>
<feature type="domain" description="TIR" evidence="2">
    <location>
        <begin position="7"/>
        <end position="137"/>
    </location>
</feature>
<dbReference type="Proteomes" id="UP000008207">
    <property type="component" value="Plasmid pMNOD03"/>
</dbReference>
<keyword evidence="4" id="KW-1185">Reference proteome</keyword>
<dbReference type="PROSITE" id="PS50104">
    <property type="entry name" value="TIR"/>
    <property type="match status" value="1"/>
</dbReference>
<accession>B8IXX4</accession>
<name>B8IXX4_METNO</name>
<evidence type="ECO:0000256" key="1">
    <source>
        <dbReference type="SAM" id="Phobius"/>
    </source>
</evidence>
<keyword evidence="1" id="KW-0472">Membrane</keyword>